<dbReference type="Proteomes" id="UP001302321">
    <property type="component" value="Unassembled WGS sequence"/>
</dbReference>
<sequence>MAEVYSKASRVMIWLGEACQSSDEAMAEIRMAAASARRKILPDYEGPISGNDNETAAEDSENSSPENPSPSSEVD</sequence>
<dbReference type="EMBL" id="MU866094">
    <property type="protein sequence ID" value="KAK4180823.1"/>
    <property type="molecule type" value="Genomic_DNA"/>
</dbReference>
<reference evidence="2" key="2">
    <citation type="submission" date="2023-05" db="EMBL/GenBank/DDBJ databases">
        <authorList>
            <consortium name="Lawrence Berkeley National Laboratory"/>
            <person name="Steindorff A."/>
            <person name="Hensen N."/>
            <person name="Bonometti L."/>
            <person name="Westerberg I."/>
            <person name="Brannstrom I.O."/>
            <person name="Guillou S."/>
            <person name="Cros-Aarteil S."/>
            <person name="Calhoun S."/>
            <person name="Haridas S."/>
            <person name="Kuo A."/>
            <person name="Mondo S."/>
            <person name="Pangilinan J."/>
            <person name="Riley R."/>
            <person name="Labutti K."/>
            <person name="Andreopoulos B."/>
            <person name="Lipzen A."/>
            <person name="Chen C."/>
            <person name="Yanf M."/>
            <person name="Daum C."/>
            <person name="Ng V."/>
            <person name="Clum A."/>
            <person name="Ohm R."/>
            <person name="Martin F."/>
            <person name="Silar P."/>
            <person name="Natvig D."/>
            <person name="Lalanne C."/>
            <person name="Gautier V."/>
            <person name="Ament-Velasquez S.L."/>
            <person name="Kruys A."/>
            <person name="Hutchinson M.I."/>
            <person name="Powell A.J."/>
            <person name="Barry K."/>
            <person name="Miller A.N."/>
            <person name="Grigoriev I.V."/>
            <person name="Debuchy R."/>
            <person name="Gladieux P."/>
            <person name="Thoren M.H."/>
            <person name="Johannesson H."/>
        </authorList>
    </citation>
    <scope>NUCLEOTIDE SEQUENCE</scope>
    <source>
        <strain evidence="2">CBS 892.96</strain>
    </source>
</reference>
<evidence type="ECO:0000313" key="3">
    <source>
        <dbReference type="Proteomes" id="UP001302321"/>
    </source>
</evidence>
<feature type="region of interest" description="Disordered" evidence="1">
    <location>
        <begin position="42"/>
        <end position="75"/>
    </location>
</feature>
<accession>A0AAN6WFR3</accession>
<feature type="compositionally biased region" description="Low complexity" evidence="1">
    <location>
        <begin position="62"/>
        <end position="75"/>
    </location>
</feature>
<reference evidence="2" key="1">
    <citation type="journal article" date="2023" name="Mol. Phylogenet. Evol.">
        <title>Genome-scale phylogeny and comparative genomics of the fungal order Sordariales.</title>
        <authorList>
            <person name="Hensen N."/>
            <person name="Bonometti L."/>
            <person name="Westerberg I."/>
            <person name="Brannstrom I.O."/>
            <person name="Guillou S."/>
            <person name="Cros-Aarteil S."/>
            <person name="Calhoun S."/>
            <person name="Haridas S."/>
            <person name="Kuo A."/>
            <person name="Mondo S."/>
            <person name="Pangilinan J."/>
            <person name="Riley R."/>
            <person name="LaButti K."/>
            <person name="Andreopoulos B."/>
            <person name="Lipzen A."/>
            <person name="Chen C."/>
            <person name="Yan M."/>
            <person name="Daum C."/>
            <person name="Ng V."/>
            <person name="Clum A."/>
            <person name="Steindorff A."/>
            <person name="Ohm R.A."/>
            <person name="Martin F."/>
            <person name="Silar P."/>
            <person name="Natvig D.O."/>
            <person name="Lalanne C."/>
            <person name="Gautier V."/>
            <person name="Ament-Velasquez S.L."/>
            <person name="Kruys A."/>
            <person name="Hutchinson M.I."/>
            <person name="Powell A.J."/>
            <person name="Barry K."/>
            <person name="Miller A.N."/>
            <person name="Grigoriev I.V."/>
            <person name="Debuchy R."/>
            <person name="Gladieux P."/>
            <person name="Hiltunen Thoren M."/>
            <person name="Johannesson H."/>
        </authorList>
    </citation>
    <scope>NUCLEOTIDE SEQUENCE</scope>
    <source>
        <strain evidence="2">CBS 892.96</strain>
    </source>
</reference>
<dbReference type="AlphaFoldDB" id="A0AAN6WFR3"/>
<evidence type="ECO:0000256" key="1">
    <source>
        <dbReference type="SAM" id="MobiDB-lite"/>
    </source>
</evidence>
<gene>
    <name evidence="2" type="ORF">QBC36DRAFT_319497</name>
</gene>
<organism evidence="2 3">
    <name type="scientific">Triangularia setosa</name>
    <dbReference type="NCBI Taxonomy" id="2587417"/>
    <lineage>
        <taxon>Eukaryota</taxon>
        <taxon>Fungi</taxon>
        <taxon>Dikarya</taxon>
        <taxon>Ascomycota</taxon>
        <taxon>Pezizomycotina</taxon>
        <taxon>Sordariomycetes</taxon>
        <taxon>Sordariomycetidae</taxon>
        <taxon>Sordariales</taxon>
        <taxon>Podosporaceae</taxon>
        <taxon>Triangularia</taxon>
    </lineage>
</organism>
<keyword evidence="3" id="KW-1185">Reference proteome</keyword>
<protein>
    <submittedName>
        <fullName evidence="2">Uncharacterized protein</fullName>
    </submittedName>
</protein>
<evidence type="ECO:0000313" key="2">
    <source>
        <dbReference type="EMBL" id="KAK4180823.1"/>
    </source>
</evidence>
<comment type="caution">
    <text evidence="2">The sequence shown here is derived from an EMBL/GenBank/DDBJ whole genome shotgun (WGS) entry which is preliminary data.</text>
</comment>
<proteinExistence type="predicted"/>
<name>A0AAN6WFR3_9PEZI</name>